<keyword evidence="3" id="KW-1185">Reference proteome</keyword>
<protein>
    <submittedName>
        <fullName evidence="2">Uncharacterized protein</fullName>
    </submittedName>
</protein>
<comment type="caution">
    <text evidence="2">The sequence shown here is derived from an EMBL/GenBank/DDBJ whole genome shotgun (WGS) entry which is preliminary data.</text>
</comment>
<accession>A0A9Q1FWW7</accession>
<evidence type="ECO:0000256" key="1">
    <source>
        <dbReference type="SAM" id="MobiDB-lite"/>
    </source>
</evidence>
<gene>
    <name evidence="2" type="ORF">SKAU_G00092130</name>
</gene>
<feature type="region of interest" description="Disordered" evidence="1">
    <location>
        <begin position="1"/>
        <end position="20"/>
    </location>
</feature>
<organism evidence="2 3">
    <name type="scientific">Synaphobranchus kaupii</name>
    <name type="common">Kaup's arrowtooth eel</name>
    <dbReference type="NCBI Taxonomy" id="118154"/>
    <lineage>
        <taxon>Eukaryota</taxon>
        <taxon>Metazoa</taxon>
        <taxon>Chordata</taxon>
        <taxon>Craniata</taxon>
        <taxon>Vertebrata</taxon>
        <taxon>Euteleostomi</taxon>
        <taxon>Actinopterygii</taxon>
        <taxon>Neopterygii</taxon>
        <taxon>Teleostei</taxon>
        <taxon>Anguilliformes</taxon>
        <taxon>Synaphobranchidae</taxon>
        <taxon>Synaphobranchus</taxon>
    </lineage>
</organism>
<reference evidence="2" key="1">
    <citation type="journal article" date="2023" name="Science">
        <title>Genome structures resolve the early diversification of teleost fishes.</title>
        <authorList>
            <person name="Parey E."/>
            <person name="Louis A."/>
            <person name="Montfort J."/>
            <person name="Bouchez O."/>
            <person name="Roques C."/>
            <person name="Iampietro C."/>
            <person name="Lluch J."/>
            <person name="Castinel A."/>
            <person name="Donnadieu C."/>
            <person name="Desvignes T."/>
            <person name="Floi Bucao C."/>
            <person name="Jouanno E."/>
            <person name="Wen M."/>
            <person name="Mejri S."/>
            <person name="Dirks R."/>
            <person name="Jansen H."/>
            <person name="Henkel C."/>
            <person name="Chen W.J."/>
            <person name="Zahm M."/>
            <person name="Cabau C."/>
            <person name="Klopp C."/>
            <person name="Thompson A.W."/>
            <person name="Robinson-Rechavi M."/>
            <person name="Braasch I."/>
            <person name="Lecointre G."/>
            <person name="Bobe J."/>
            <person name="Postlethwait J.H."/>
            <person name="Berthelot C."/>
            <person name="Roest Crollius H."/>
            <person name="Guiguen Y."/>
        </authorList>
    </citation>
    <scope>NUCLEOTIDE SEQUENCE</scope>
    <source>
        <strain evidence="2">WJC10195</strain>
    </source>
</reference>
<dbReference type="EMBL" id="JAINUF010000003">
    <property type="protein sequence ID" value="KAJ8369185.1"/>
    <property type="molecule type" value="Genomic_DNA"/>
</dbReference>
<dbReference type="Proteomes" id="UP001152622">
    <property type="component" value="Chromosome 3"/>
</dbReference>
<sequence length="99" mass="11301">MVFSEPWRTPEPGVASKATEKEPSRVLELDYATDYVLWSDGYTHHSITNRHKRMAPKLCPNDAAHYKLGGWDERKNSAFAITATRKAAFRVHRLFIAAI</sequence>
<proteinExistence type="predicted"/>
<dbReference type="AlphaFoldDB" id="A0A9Q1FWW7"/>
<name>A0A9Q1FWW7_SYNKA</name>
<evidence type="ECO:0000313" key="2">
    <source>
        <dbReference type="EMBL" id="KAJ8369185.1"/>
    </source>
</evidence>
<evidence type="ECO:0000313" key="3">
    <source>
        <dbReference type="Proteomes" id="UP001152622"/>
    </source>
</evidence>